<sequence>MLTRYTGMTAKSQSALFTVGLVLTLLGMVLTDMWLPMVVGAIIMTALAVESWIRVQHLIPMHSDIRAMQKQIKALQSEIRTLEYDE</sequence>
<accession>A0A9X3CT99</accession>
<keyword evidence="2" id="KW-1185">Reference proteome</keyword>
<reference evidence="1" key="1">
    <citation type="submission" date="2022-02" db="EMBL/GenBank/DDBJ databases">
        <title>Vibrio sp. nov, a new bacterium isolated from seawater.</title>
        <authorList>
            <person name="Yuan Y."/>
        </authorList>
    </citation>
    <scope>NUCLEOTIDE SEQUENCE</scope>
    <source>
        <strain evidence="1">ZSDZ65</strain>
    </source>
</reference>
<comment type="caution">
    <text evidence="1">The sequence shown here is derived from an EMBL/GenBank/DDBJ whole genome shotgun (WGS) entry which is preliminary data.</text>
</comment>
<evidence type="ECO:0000313" key="2">
    <source>
        <dbReference type="Proteomes" id="UP001155587"/>
    </source>
</evidence>
<dbReference type="EMBL" id="JAKRRY010000060">
    <property type="protein sequence ID" value="MCW8349075.1"/>
    <property type="molecule type" value="Genomic_DNA"/>
</dbReference>
<gene>
    <name evidence="1" type="ORF">MD535_24090</name>
</gene>
<protein>
    <recommendedName>
        <fullName evidence="3">NADH dehydrogenase</fullName>
    </recommendedName>
</protein>
<dbReference type="AlphaFoldDB" id="A0A9X3CT99"/>
<dbReference type="Proteomes" id="UP001155587">
    <property type="component" value="Unassembled WGS sequence"/>
</dbReference>
<organism evidence="1 2">
    <name type="scientific">Vibrio qingdaonensis</name>
    <dbReference type="NCBI Taxonomy" id="2829491"/>
    <lineage>
        <taxon>Bacteria</taxon>
        <taxon>Pseudomonadati</taxon>
        <taxon>Pseudomonadota</taxon>
        <taxon>Gammaproteobacteria</taxon>
        <taxon>Vibrionales</taxon>
        <taxon>Vibrionaceae</taxon>
        <taxon>Vibrio</taxon>
    </lineage>
</organism>
<name>A0A9X3CT99_9VIBR</name>
<proteinExistence type="predicted"/>
<evidence type="ECO:0000313" key="1">
    <source>
        <dbReference type="EMBL" id="MCW8349075.1"/>
    </source>
</evidence>
<evidence type="ECO:0008006" key="3">
    <source>
        <dbReference type="Google" id="ProtNLM"/>
    </source>
</evidence>
<dbReference type="RefSeq" id="WP_265677716.1">
    <property type="nucleotide sequence ID" value="NZ_JAKRRY010000060.1"/>
</dbReference>